<dbReference type="PANTHER" id="PTHR45670">
    <property type="entry name" value="E3 UBIQUITIN-PROTEIN LIGASE TRIP12"/>
    <property type="match status" value="1"/>
</dbReference>
<reference evidence="2 3" key="1">
    <citation type="journal article" date="2022" name="Nat. Genet.">
        <title>Improved pea reference genome and pan-genome highlight genomic features and evolutionary characteristics.</title>
        <authorList>
            <person name="Yang T."/>
            <person name="Liu R."/>
            <person name="Luo Y."/>
            <person name="Hu S."/>
            <person name="Wang D."/>
            <person name="Wang C."/>
            <person name="Pandey M.K."/>
            <person name="Ge S."/>
            <person name="Xu Q."/>
            <person name="Li N."/>
            <person name="Li G."/>
            <person name="Huang Y."/>
            <person name="Saxena R.K."/>
            <person name="Ji Y."/>
            <person name="Li M."/>
            <person name="Yan X."/>
            <person name="He Y."/>
            <person name="Liu Y."/>
            <person name="Wang X."/>
            <person name="Xiang C."/>
            <person name="Varshney R.K."/>
            <person name="Ding H."/>
            <person name="Gao S."/>
            <person name="Zong X."/>
        </authorList>
    </citation>
    <scope>NUCLEOTIDE SEQUENCE [LARGE SCALE GENOMIC DNA]</scope>
    <source>
        <strain evidence="2 3">cv. Zhongwan 6</strain>
    </source>
</reference>
<evidence type="ECO:0000313" key="2">
    <source>
        <dbReference type="EMBL" id="KAI5428781.1"/>
    </source>
</evidence>
<protein>
    <submittedName>
        <fullName evidence="2">Uncharacterized protein</fullName>
    </submittedName>
</protein>
<evidence type="ECO:0000313" key="3">
    <source>
        <dbReference type="Proteomes" id="UP001058974"/>
    </source>
</evidence>
<comment type="caution">
    <text evidence="2">The sequence shown here is derived from an EMBL/GenBank/DDBJ whole genome shotgun (WGS) entry which is preliminary data.</text>
</comment>
<proteinExistence type="predicted"/>
<dbReference type="EMBL" id="JAMSHJ010000003">
    <property type="protein sequence ID" value="KAI5428781.1"/>
    <property type="molecule type" value="Genomic_DNA"/>
</dbReference>
<dbReference type="PANTHER" id="PTHR45670:SF1">
    <property type="entry name" value="E3 UBIQUITIN-PROTEIN LIGASE HECTD1"/>
    <property type="match status" value="1"/>
</dbReference>
<gene>
    <name evidence="2" type="ORF">KIW84_033692</name>
</gene>
<keyword evidence="3" id="KW-1185">Reference proteome</keyword>
<dbReference type="AlphaFoldDB" id="A0A9D5B3G6"/>
<accession>A0A9D5B3G6</accession>
<name>A0A9D5B3G6_PEA</name>
<evidence type="ECO:0000256" key="1">
    <source>
        <dbReference type="ARBA" id="ARBA00022679"/>
    </source>
</evidence>
<dbReference type="Gramene" id="Psat03G0369200-T1">
    <property type="protein sequence ID" value="KAI5428781.1"/>
    <property type="gene ID" value="KIW84_033692"/>
</dbReference>
<keyword evidence="1" id="KW-0808">Transferase</keyword>
<dbReference type="GO" id="GO:0061630">
    <property type="term" value="F:ubiquitin protein ligase activity"/>
    <property type="evidence" value="ECO:0007669"/>
    <property type="project" value="InterPro"/>
</dbReference>
<sequence length="209" mass="22896">MCLSKKAYNWGQYFPKMMVHNSNGDQNPVQTAALQIAEILMEKLPDTFSKMFVSITTTQASSREKDNDSISGASFHRKHYQLRSGNLNPDESLLDDLKIPVPVNVSGPPSSVETPTVNSSIRSSVSSTAKTFKDGYFPPVLGTVEVGVSDDRLHPKNLCIKLNTGVDDLRAWQRRWASSLYNLIDIHSGSSFACPENAGATGTLYDAVP</sequence>
<dbReference type="InterPro" id="IPR045322">
    <property type="entry name" value="HECTD1/TRIP12-like"/>
</dbReference>
<organism evidence="2 3">
    <name type="scientific">Pisum sativum</name>
    <name type="common">Garden pea</name>
    <name type="synonym">Lathyrus oleraceus</name>
    <dbReference type="NCBI Taxonomy" id="3888"/>
    <lineage>
        <taxon>Eukaryota</taxon>
        <taxon>Viridiplantae</taxon>
        <taxon>Streptophyta</taxon>
        <taxon>Embryophyta</taxon>
        <taxon>Tracheophyta</taxon>
        <taxon>Spermatophyta</taxon>
        <taxon>Magnoliopsida</taxon>
        <taxon>eudicotyledons</taxon>
        <taxon>Gunneridae</taxon>
        <taxon>Pentapetalae</taxon>
        <taxon>rosids</taxon>
        <taxon>fabids</taxon>
        <taxon>Fabales</taxon>
        <taxon>Fabaceae</taxon>
        <taxon>Papilionoideae</taxon>
        <taxon>50 kb inversion clade</taxon>
        <taxon>NPAAA clade</taxon>
        <taxon>Hologalegina</taxon>
        <taxon>IRL clade</taxon>
        <taxon>Fabeae</taxon>
        <taxon>Lathyrus</taxon>
    </lineage>
</organism>
<dbReference type="GO" id="GO:0043161">
    <property type="term" value="P:proteasome-mediated ubiquitin-dependent protein catabolic process"/>
    <property type="evidence" value="ECO:0007669"/>
    <property type="project" value="TreeGrafter"/>
</dbReference>
<dbReference type="Proteomes" id="UP001058974">
    <property type="component" value="Chromosome 3"/>
</dbReference>
<dbReference type="GO" id="GO:0000209">
    <property type="term" value="P:protein polyubiquitination"/>
    <property type="evidence" value="ECO:0007669"/>
    <property type="project" value="TreeGrafter"/>
</dbReference>